<comment type="catalytic activity">
    <reaction evidence="13">
        <text>a 1,2-diacyl-sn-glycerol + H2O = a 2-acylglycerol + a fatty acid + H(+)</text>
        <dbReference type="Rhea" id="RHEA:33275"/>
        <dbReference type="ChEBI" id="CHEBI:15377"/>
        <dbReference type="ChEBI" id="CHEBI:15378"/>
        <dbReference type="ChEBI" id="CHEBI:17389"/>
        <dbReference type="ChEBI" id="CHEBI:17815"/>
        <dbReference type="ChEBI" id="CHEBI:28868"/>
        <dbReference type="EC" id="3.1.1.116"/>
    </reaction>
    <physiologicalReaction direction="left-to-right" evidence="13">
        <dbReference type="Rhea" id="RHEA:33276"/>
    </physiologicalReaction>
</comment>
<evidence type="ECO:0000256" key="7">
    <source>
        <dbReference type="ARBA" id="ARBA00022801"/>
    </source>
</evidence>
<protein>
    <recommendedName>
        <fullName evidence="14">sn-1-specific diacylglycerol lipase</fullName>
        <ecNumber evidence="14">3.1.1.116</ecNumber>
    </recommendedName>
</protein>
<keyword evidence="10" id="KW-1133">Transmembrane helix</keyword>
<name>A0A0C9M207_9FUNG</name>
<keyword evidence="5" id="KW-0812">Transmembrane</keyword>
<reference evidence="17" key="1">
    <citation type="submission" date="2014-09" db="EMBL/GenBank/DDBJ databases">
        <title>Draft genome sequence of an oleaginous Mucoromycotina fungus Mucor ambiguus NBRC6742.</title>
        <authorList>
            <person name="Takeda I."/>
            <person name="Yamane N."/>
            <person name="Morita T."/>
            <person name="Tamano K."/>
            <person name="Machida M."/>
            <person name="Baker S."/>
            <person name="Koike H."/>
        </authorList>
    </citation>
    <scope>NUCLEOTIDE SEQUENCE</scope>
    <source>
        <strain evidence="17">NBRC 6742</strain>
    </source>
</reference>
<keyword evidence="7" id="KW-0378">Hydrolase</keyword>
<organism evidence="17">
    <name type="scientific">Mucor ambiguus</name>
    <dbReference type="NCBI Taxonomy" id="91626"/>
    <lineage>
        <taxon>Eukaryota</taxon>
        <taxon>Fungi</taxon>
        <taxon>Fungi incertae sedis</taxon>
        <taxon>Mucoromycota</taxon>
        <taxon>Mucoromycotina</taxon>
        <taxon>Mucoromycetes</taxon>
        <taxon>Mucorales</taxon>
        <taxon>Mucorineae</taxon>
        <taxon>Mucoraceae</taxon>
        <taxon>Mucor</taxon>
    </lineage>
</organism>
<keyword evidence="8" id="KW-0106">Calcium</keyword>
<proteinExistence type="predicted"/>
<evidence type="ECO:0000256" key="10">
    <source>
        <dbReference type="ARBA" id="ARBA00022989"/>
    </source>
</evidence>
<dbReference type="Gene3D" id="3.40.50.1820">
    <property type="entry name" value="alpha/beta hydrolase"/>
    <property type="match status" value="1"/>
</dbReference>
<dbReference type="GO" id="GO:0019369">
    <property type="term" value="P:arachidonate metabolic process"/>
    <property type="evidence" value="ECO:0007669"/>
    <property type="project" value="TreeGrafter"/>
</dbReference>
<dbReference type="GO" id="GO:0046872">
    <property type="term" value="F:metal ion binding"/>
    <property type="evidence" value="ECO:0007669"/>
    <property type="project" value="UniProtKB-KW"/>
</dbReference>
<dbReference type="InterPro" id="IPR029058">
    <property type="entry name" value="AB_hydrolase_fold"/>
</dbReference>
<evidence type="ECO:0000313" key="17">
    <source>
        <dbReference type="EMBL" id="GAN02631.1"/>
    </source>
</evidence>
<dbReference type="Proteomes" id="UP000053815">
    <property type="component" value="Unassembled WGS sequence"/>
</dbReference>
<feature type="region of interest" description="Disordered" evidence="15">
    <location>
        <begin position="380"/>
        <end position="405"/>
    </location>
</feature>
<evidence type="ECO:0000256" key="6">
    <source>
        <dbReference type="ARBA" id="ARBA00022723"/>
    </source>
</evidence>
<dbReference type="InterPro" id="IPR052214">
    <property type="entry name" value="DAG_Lipase-Related"/>
</dbReference>
<evidence type="ECO:0000256" key="8">
    <source>
        <dbReference type="ARBA" id="ARBA00022837"/>
    </source>
</evidence>
<keyword evidence="6" id="KW-0479">Metal-binding</keyword>
<keyword evidence="9" id="KW-0442">Lipid degradation</keyword>
<dbReference type="SUPFAM" id="SSF53474">
    <property type="entry name" value="alpha/beta-Hydrolases"/>
    <property type="match status" value="1"/>
</dbReference>
<dbReference type="GO" id="GO:0046340">
    <property type="term" value="P:diacylglycerol catabolic process"/>
    <property type="evidence" value="ECO:0007669"/>
    <property type="project" value="TreeGrafter"/>
</dbReference>
<keyword evidence="12" id="KW-0472">Membrane</keyword>
<evidence type="ECO:0000256" key="2">
    <source>
        <dbReference type="ARBA" id="ARBA00004651"/>
    </source>
</evidence>
<keyword evidence="18" id="KW-1185">Reference proteome</keyword>
<keyword evidence="4" id="KW-0597">Phosphoprotein</keyword>
<comment type="subcellular location">
    <subcellularLocation>
        <location evidence="2">Cell membrane</location>
        <topology evidence="2">Multi-pass membrane protein</topology>
    </subcellularLocation>
</comment>
<dbReference type="EC" id="3.1.1.116" evidence="14"/>
<evidence type="ECO:0000256" key="12">
    <source>
        <dbReference type="ARBA" id="ARBA00023136"/>
    </source>
</evidence>
<evidence type="ECO:0000259" key="16">
    <source>
        <dbReference type="Pfam" id="PF01764"/>
    </source>
</evidence>
<evidence type="ECO:0000256" key="5">
    <source>
        <dbReference type="ARBA" id="ARBA00022692"/>
    </source>
</evidence>
<sequence length="882" mass="98426">MAGQLTSLAATSSIHDINHAIDGTLLSENVANMVTAVSLATRVSLRCSSIFFDAMFEAAKYGTSISLGISRNALTNALSTAKSLHVNTQNKITSGVSVLHEKVDDSLFVQVLEKYTNMGLYLVSHTFSLAELFAMSGLQFTSRTIQSSLKVGFHNAYNRNNHSSKYKAAEESVRIIDGIFGSNDTSRAIASIIALVHRELVQDPEFGLAKAGKLAILSGLTKALTAFAVLQNVTHKRMMKQIPMTVLWEGLVTDEKNELEEKHQQKNKIIQFKNNNQQDNEENALIIQELNLLLQSQESNQSEGELSLVTSVQNGYKVTTETTCTTTKTTTICPLNSTFNKRIIVKTNEEENGSYLALVDNFSKEPPKLILSTLSEKRRKRKVERQEENFDQSQKSALEKPAYHHKRRFSSPDDGHFYCKQKEEDSFLSKKYNYSTSDLTVKQRHVSSNSSIFMTRQKRSSSISSFCSTSSKTFSMTSTNNTNKVLQSESTQIVKNIAHYMRYASAAYGESFMRILGIGDVPAVLPSSHHHHPNHHAFAHHTGNSVEDILLSSYTDRSPLHLHNPSIHALVHYVTVDHVAKAIVLTCRGTLGLSDILTDLSFDYTEFSLPTDQHSRFKAHSGMLDAAQLLAKEKGKVYQKIRQGLVTYPDYSLVMCGHSLGGGVASLLCVLWSQRLNGHELILKKNGANHGNKFVTSDQSGLPAGRPIHCYAYGPPGVMSLELSQYCKGLVTSVVHGNDVVSSLSLGLLKDFKNVATSLHAEADVAEEIISRVIGRLQKKRKSPQQSKEDIQDEFNEDDQWFWAMIKTMRADMTAEKMYPPSSVYLIETIPHVKQQHKVALSRCEDVKARFSEIVFCRTMFMDHSPLMYERAIRKLCRGYTA</sequence>
<dbReference type="PANTHER" id="PTHR45792">
    <property type="entry name" value="DIACYLGLYCEROL LIPASE HOMOLOG-RELATED"/>
    <property type="match status" value="1"/>
</dbReference>
<evidence type="ECO:0000313" key="18">
    <source>
        <dbReference type="Proteomes" id="UP000053815"/>
    </source>
</evidence>
<evidence type="ECO:0000256" key="13">
    <source>
        <dbReference type="ARBA" id="ARBA00024531"/>
    </source>
</evidence>
<evidence type="ECO:0000256" key="4">
    <source>
        <dbReference type="ARBA" id="ARBA00022553"/>
    </source>
</evidence>
<dbReference type="GO" id="GO:0005886">
    <property type="term" value="C:plasma membrane"/>
    <property type="evidence" value="ECO:0007669"/>
    <property type="project" value="UniProtKB-SubCell"/>
</dbReference>
<dbReference type="EMBL" id="DF836314">
    <property type="protein sequence ID" value="GAN02631.1"/>
    <property type="molecule type" value="Genomic_DNA"/>
</dbReference>
<dbReference type="AlphaFoldDB" id="A0A0C9M207"/>
<evidence type="ECO:0000256" key="9">
    <source>
        <dbReference type="ARBA" id="ARBA00022963"/>
    </source>
</evidence>
<dbReference type="GO" id="GO:0016298">
    <property type="term" value="F:lipase activity"/>
    <property type="evidence" value="ECO:0007669"/>
    <property type="project" value="TreeGrafter"/>
</dbReference>
<keyword evidence="3" id="KW-1003">Cell membrane</keyword>
<comment type="cofactor">
    <cofactor evidence="1">
        <name>Ca(2+)</name>
        <dbReference type="ChEBI" id="CHEBI:29108"/>
    </cofactor>
</comment>
<evidence type="ECO:0000256" key="15">
    <source>
        <dbReference type="SAM" id="MobiDB-lite"/>
    </source>
</evidence>
<evidence type="ECO:0000256" key="14">
    <source>
        <dbReference type="ARBA" id="ARBA00026104"/>
    </source>
</evidence>
<feature type="domain" description="Fungal lipase-type" evidence="16">
    <location>
        <begin position="584"/>
        <end position="745"/>
    </location>
</feature>
<dbReference type="Pfam" id="PF01764">
    <property type="entry name" value="Lipase_3"/>
    <property type="match status" value="1"/>
</dbReference>
<evidence type="ECO:0000256" key="3">
    <source>
        <dbReference type="ARBA" id="ARBA00022475"/>
    </source>
</evidence>
<accession>A0A0C9M207</accession>
<dbReference type="CDD" id="cd00519">
    <property type="entry name" value="Lipase_3"/>
    <property type="match status" value="1"/>
</dbReference>
<dbReference type="OrthoDB" id="438440at2759"/>
<evidence type="ECO:0000256" key="1">
    <source>
        <dbReference type="ARBA" id="ARBA00001913"/>
    </source>
</evidence>
<evidence type="ECO:0000256" key="11">
    <source>
        <dbReference type="ARBA" id="ARBA00023098"/>
    </source>
</evidence>
<keyword evidence="11" id="KW-0443">Lipid metabolism</keyword>
<dbReference type="PANTHER" id="PTHR45792:SF7">
    <property type="entry name" value="PUTATIVE (AFU_ORTHOLOGUE AFUA_6G02710)-RELATED"/>
    <property type="match status" value="1"/>
</dbReference>
<dbReference type="InterPro" id="IPR002921">
    <property type="entry name" value="Fungal_lipase-type"/>
</dbReference>
<gene>
    <name evidence="17" type="ORF">MAM1_0025c02076</name>
</gene>